<evidence type="ECO:0000256" key="4">
    <source>
        <dbReference type="ARBA" id="ARBA00023136"/>
    </source>
</evidence>
<evidence type="ECO:0000256" key="2">
    <source>
        <dbReference type="ARBA" id="ARBA00022692"/>
    </source>
</evidence>
<feature type="transmembrane region" description="Helical" evidence="5">
    <location>
        <begin position="449"/>
        <end position="467"/>
    </location>
</feature>
<dbReference type="PANTHER" id="PTHR23501">
    <property type="entry name" value="MAJOR FACILITATOR SUPERFAMILY"/>
    <property type="match status" value="1"/>
</dbReference>
<feature type="transmembrane region" description="Helical" evidence="5">
    <location>
        <begin position="53"/>
        <end position="70"/>
    </location>
</feature>
<dbReference type="Proteomes" id="UP000295703">
    <property type="component" value="Unassembled WGS sequence"/>
</dbReference>
<evidence type="ECO:0000313" key="6">
    <source>
        <dbReference type="EMBL" id="TDZ66031.1"/>
    </source>
</evidence>
<feature type="transmembrane region" description="Helical" evidence="5">
    <location>
        <begin position="141"/>
        <end position="163"/>
    </location>
</feature>
<feature type="transmembrane region" description="Helical" evidence="5">
    <location>
        <begin position="225"/>
        <end position="242"/>
    </location>
</feature>
<keyword evidence="4 5" id="KW-0472">Membrane</keyword>
<reference evidence="6 7" key="1">
    <citation type="submission" date="2018-12" db="EMBL/GenBank/DDBJ databases">
        <title>Genome sequence and assembly of Colletotrichum trifolii.</title>
        <authorList>
            <person name="Gan P."/>
            <person name="Shirasu K."/>
        </authorList>
    </citation>
    <scope>NUCLEOTIDE SEQUENCE [LARGE SCALE GENOMIC DNA]</scope>
    <source>
        <strain evidence="6 7">543-2</strain>
    </source>
</reference>
<dbReference type="Pfam" id="PF07690">
    <property type="entry name" value="MFS_1"/>
    <property type="match status" value="1"/>
</dbReference>
<dbReference type="InterPro" id="IPR036259">
    <property type="entry name" value="MFS_trans_sf"/>
</dbReference>
<feature type="transmembrane region" description="Helical" evidence="5">
    <location>
        <begin position="254"/>
        <end position="276"/>
    </location>
</feature>
<evidence type="ECO:0000313" key="7">
    <source>
        <dbReference type="Proteomes" id="UP000295703"/>
    </source>
</evidence>
<dbReference type="GO" id="GO:0005886">
    <property type="term" value="C:plasma membrane"/>
    <property type="evidence" value="ECO:0007669"/>
    <property type="project" value="TreeGrafter"/>
</dbReference>
<gene>
    <name evidence="6" type="primary">MFS2-2</name>
    <name evidence="6" type="ORF">CTRI78_v003286</name>
</gene>
<dbReference type="AlphaFoldDB" id="A0A4R8RJS9"/>
<dbReference type="GO" id="GO:0022857">
    <property type="term" value="F:transmembrane transporter activity"/>
    <property type="evidence" value="ECO:0007669"/>
    <property type="project" value="InterPro"/>
</dbReference>
<feature type="transmembrane region" description="Helical" evidence="5">
    <location>
        <begin position="367"/>
        <end position="395"/>
    </location>
</feature>
<evidence type="ECO:0000256" key="5">
    <source>
        <dbReference type="SAM" id="Phobius"/>
    </source>
</evidence>
<feature type="transmembrane region" description="Helical" evidence="5">
    <location>
        <begin position="282"/>
        <end position="302"/>
    </location>
</feature>
<dbReference type="InterPro" id="IPR011701">
    <property type="entry name" value="MFS"/>
</dbReference>
<sequence>MQQGVTGNLTPYVTSSFQEHSLTATTSVMSSLLGGLVKLPLAKLLDVVGKPRGFAVCVVFLTVGLIMMAACRNVETYAAAQAFYWVGYNGHAYIMGIFIADSSALRNRALMLAYASSPYIITMWLAGPIANSVLATIGYNWGFGIFAIVTPIITLPLFFLLMQNYYSANKGGHILEPAGGRQSVVSYLSMLDVVGLILVIAGFVLILLPLNMYAMQAEGWEPPKIIIMIIVGGLLLVVFALWERFVASFHFMPWELLIDPGTGALSIVLFVSYHIWNSYFSSFLQGCGSCVGSIVVGVAIWYTGRFKWLAVYFGVPVAILGVGLMIQFRQPDAYIGHIIMCQICIACAGGTLVICEQMAAMAVVEQQHIAAVLAVDGMFSSVGGAIGSTVAAVVWQGVFPVKLKEYLPAANQQDFDSIYGSLTVQKSFPVGSEARNAINRAYDDAHKNLLIVATAVLALWIPATVAWKNVKLKTVQQT</sequence>
<feature type="transmembrane region" description="Helical" evidence="5">
    <location>
        <begin position="82"/>
        <end position="100"/>
    </location>
</feature>
<feature type="transmembrane region" description="Helical" evidence="5">
    <location>
        <begin position="20"/>
        <end position="41"/>
    </location>
</feature>
<keyword evidence="2 5" id="KW-0812">Transmembrane</keyword>
<name>A0A4R8RJS9_COLTR</name>
<keyword evidence="7" id="KW-1185">Reference proteome</keyword>
<feature type="transmembrane region" description="Helical" evidence="5">
    <location>
        <begin position="184"/>
        <end position="213"/>
    </location>
</feature>
<evidence type="ECO:0000256" key="3">
    <source>
        <dbReference type="ARBA" id="ARBA00022989"/>
    </source>
</evidence>
<feature type="transmembrane region" description="Helical" evidence="5">
    <location>
        <begin position="309"/>
        <end position="328"/>
    </location>
</feature>
<dbReference type="Gene3D" id="1.20.1250.20">
    <property type="entry name" value="MFS general substrate transporter like domains"/>
    <property type="match status" value="1"/>
</dbReference>
<dbReference type="SUPFAM" id="SSF103473">
    <property type="entry name" value="MFS general substrate transporter"/>
    <property type="match status" value="2"/>
</dbReference>
<evidence type="ECO:0000256" key="1">
    <source>
        <dbReference type="ARBA" id="ARBA00004141"/>
    </source>
</evidence>
<dbReference type="EMBL" id="RYZW01000020">
    <property type="protein sequence ID" value="TDZ66031.1"/>
    <property type="molecule type" value="Genomic_DNA"/>
</dbReference>
<feature type="transmembrane region" description="Helical" evidence="5">
    <location>
        <begin position="334"/>
        <end position="355"/>
    </location>
</feature>
<comment type="subcellular location">
    <subcellularLocation>
        <location evidence="1">Membrane</location>
        <topology evidence="1">Multi-pass membrane protein</topology>
    </subcellularLocation>
</comment>
<accession>A0A4R8RJS9</accession>
<feature type="transmembrane region" description="Helical" evidence="5">
    <location>
        <begin position="112"/>
        <end position="135"/>
    </location>
</feature>
<organism evidence="6 7">
    <name type="scientific">Colletotrichum trifolii</name>
    <dbReference type="NCBI Taxonomy" id="5466"/>
    <lineage>
        <taxon>Eukaryota</taxon>
        <taxon>Fungi</taxon>
        <taxon>Dikarya</taxon>
        <taxon>Ascomycota</taxon>
        <taxon>Pezizomycotina</taxon>
        <taxon>Sordariomycetes</taxon>
        <taxon>Hypocreomycetidae</taxon>
        <taxon>Glomerellales</taxon>
        <taxon>Glomerellaceae</taxon>
        <taxon>Colletotrichum</taxon>
        <taxon>Colletotrichum orbiculare species complex</taxon>
    </lineage>
</organism>
<dbReference type="PANTHER" id="PTHR23501:SF3">
    <property type="entry name" value="MAJOR FACILITATOR SUPERFAMILY (MFS) PROFILE DOMAIN-CONTAINING PROTEIN"/>
    <property type="match status" value="1"/>
</dbReference>
<keyword evidence="3 5" id="KW-1133">Transmembrane helix</keyword>
<protein>
    <submittedName>
        <fullName evidence="6">MFS siderochrome iron transporter 1</fullName>
    </submittedName>
</protein>
<proteinExistence type="predicted"/>
<comment type="caution">
    <text evidence="6">The sequence shown here is derived from an EMBL/GenBank/DDBJ whole genome shotgun (WGS) entry which is preliminary data.</text>
</comment>